<keyword evidence="3 6" id="KW-0812">Transmembrane</keyword>
<feature type="transmembrane region" description="Helical" evidence="6">
    <location>
        <begin position="405"/>
        <end position="424"/>
    </location>
</feature>
<evidence type="ECO:0000256" key="5">
    <source>
        <dbReference type="ARBA" id="ARBA00023136"/>
    </source>
</evidence>
<dbReference type="GO" id="GO:0022857">
    <property type="term" value="F:transmembrane transporter activity"/>
    <property type="evidence" value="ECO:0007669"/>
    <property type="project" value="InterPro"/>
</dbReference>
<feature type="domain" description="Major facilitator superfamily (MFS) profile" evidence="7">
    <location>
        <begin position="1"/>
        <end position="429"/>
    </location>
</feature>
<keyword evidence="4 6" id="KW-1133">Transmembrane helix</keyword>
<organism evidence="8 9">
    <name type="scientific">Lentzea albidocapillata subsp. violacea</name>
    <dbReference type="NCBI Taxonomy" id="128104"/>
    <lineage>
        <taxon>Bacteria</taxon>
        <taxon>Bacillati</taxon>
        <taxon>Actinomycetota</taxon>
        <taxon>Actinomycetes</taxon>
        <taxon>Pseudonocardiales</taxon>
        <taxon>Pseudonocardiaceae</taxon>
        <taxon>Lentzea</taxon>
    </lineage>
</organism>
<feature type="transmembrane region" description="Helical" evidence="6">
    <location>
        <begin position="374"/>
        <end position="399"/>
    </location>
</feature>
<dbReference type="PROSITE" id="PS50850">
    <property type="entry name" value="MFS"/>
    <property type="match status" value="1"/>
</dbReference>
<gene>
    <name evidence="8" type="ORF">SAMN04488074_106152</name>
</gene>
<name>A0A1G9D648_9PSEU</name>
<sequence>MVTTLAVEKHHWGSRRFLGIPAYRRLLATRLASQWGDGLFQAGLAGAVLFNPERQADPAAIAAGFAVLLLPYSLIGPFTGALLDRWDRKKVILVANVTRAAFVLLTALAVGAGLSGLPLYVSALIVMGIGRFVGSGLSASLPHVVDEDHLVEANALATTAGAVMAVIGAASAIGFRTLLGAGDGGSAWTTSIAVVGLLLSAFIASRFKAGVLGPDEVDEPHNAMTAVARGLLDGAKATWRTPSVTAGLAALLAHRAAFGMSLMITLLLMRYSLEDVGILKAGIGGLGEVAVAGGAGVLLAGILTDRIVDRFGVKRTICGALLLTAAAQVGLGLPMTLPSILLASFVIIFAGQIVKLCVDTAVQHDVGDEVRGRVFALYDTLFNIAQVTAVSITAMVVPLDGRSPGLLLVAASLYLVGLGAYLILSARKRQVQHPGLVREDDSRHSIG</sequence>
<evidence type="ECO:0000256" key="4">
    <source>
        <dbReference type="ARBA" id="ARBA00022989"/>
    </source>
</evidence>
<feature type="transmembrane region" description="Helical" evidence="6">
    <location>
        <begin position="59"/>
        <end position="79"/>
    </location>
</feature>
<dbReference type="InterPro" id="IPR020846">
    <property type="entry name" value="MFS_dom"/>
</dbReference>
<evidence type="ECO:0000313" key="8">
    <source>
        <dbReference type="EMBL" id="SDK59367.1"/>
    </source>
</evidence>
<dbReference type="InterPro" id="IPR011701">
    <property type="entry name" value="MFS"/>
</dbReference>
<feature type="transmembrane region" description="Helical" evidence="6">
    <location>
        <begin position="316"/>
        <end position="334"/>
    </location>
</feature>
<evidence type="ECO:0000256" key="6">
    <source>
        <dbReference type="SAM" id="Phobius"/>
    </source>
</evidence>
<dbReference type="EMBL" id="FNET01000006">
    <property type="protein sequence ID" value="SDK59367.1"/>
    <property type="molecule type" value="Genomic_DNA"/>
</dbReference>
<dbReference type="PANTHER" id="PTHR23513:SF17">
    <property type="entry name" value="MEMBRANE PROTEIN"/>
    <property type="match status" value="1"/>
</dbReference>
<dbReference type="GO" id="GO:0005886">
    <property type="term" value="C:plasma membrane"/>
    <property type="evidence" value="ECO:0007669"/>
    <property type="project" value="UniProtKB-SubCell"/>
</dbReference>
<dbReference type="RefSeq" id="WP_090006619.1">
    <property type="nucleotide sequence ID" value="NZ_FNET01000006.1"/>
</dbReference>
<feature type="transmembrane region" description="Helical" evidence="6">
    <location>
        <begin position="153"/>
        <end position="175"/>
    </location>
</feature>
<dbReference type="Gene3D" id="1.20.1250.20">
    <property type="entry name" value="MFS general substrate transporter like domains"/>
    <property type="match status" value="1"/>
</dbReference>
<dbReference type="InterPro" id="IPR036259">
    <property type="entry name" value="MFS_trans_sf"/>
</dbReference>
<feature type="transmembrane region" description="Helical" evidence="6">
    <location>
        <begin position="340"/>
        <end position="362"/>
    </location>
</feature>
<comment type="subcellular location">
    <subcellularLocation>
        <location evidence="1">Cell membrane</location>
        <topology evidence="1">Multi-pass membrane protein</topology>
    </subcellularLocation>
</comment>
<evidence type="ECO:0000313" key="9">
    <source>
        <dbReference type="Proteomes" id="UP000199682"/>
    </source>
</evidence>
<dbReference type="PANTHER" id="PTHR23513">
    <property type="entry name" value="INTEGRAL MEMBRANE EFFLUX PROTEIN-RELATED"/>
    <property type="match status" value="1"/>
</dbReference>
<feature type="transmembrane region" description="Helical" evidence="6">
    <location>
        <begin position="246"/>
        <end position="269"/>
    </location>
</feature>
<feature type="transmembrane region" description="Helical" evidence="6">
    <location>
        <begin position="120"/>
        <end position="141"/>
    </location>
</feature>
<evidence type="ECO:0000256" key="2">
    <source>
        <dbReference type="ARBA" id="ARBA00022475"/>
    </source>
</evidence>
<evidence type="ECO:0000256" key="3">
    <source>
        <dbReference type="ARBA" id="ARBA00022692"/>
    </source>
</evidence>
<evidence type="ECO:0000256" key="1">
    <source>
        <dbReference type="ARBA" id="ARBA00004651"/>
    </source>
</evidence>
<feature type="transmembrane region" description="Helical" evidence="6">
    <location>
        <begin position="281"/>
        <end position="304"/>
    </location>
</feature>
<feature type="transmembrane region" description="Helical" evidence="6">
    <location>
        <begin position="187"/>
        <end position="204"/>
    </location>
</feature>
<protein>
    <submittedName>
        <fullName evidence="8">Predicted arabinose efflux permease, MFS family</fullName>
    </submittedName>
</protein>
<dbReference type="AlphaFoldDB" id="A0A1G9D648"/>
<keyword evidence="2" id="KW-1003">Cell membrane</keyword>
<reference evidence="9" key="1">
    <citation type="submission" date="2016-10" db="EMBL/GenBank/DDBJ databases">
        <authorList>
            <person name="Varghese N."/>
            <person name="Submissions S."/>
        </authorList>
    </citation>
    <scope>NUCLEOTIDE SEQUENCE [LARGE SCALE GENOMIC DNA]</scope>
    <source>
        <strain evidence="9">DSM 44796</strain>
    </source>
</reference>
<dbReference type="Pfam" id="PF07690">
    <property type="entry name" value="MFS_1"/>
    <property type="match status" value="1"/>
</dbReference>
<dbReference type="CDD" id="cd06173">
    <property type="entry name" value="MFS_MefA_like"/>
    <property type="match status" value="1"/>
</dbReference>
<keyword evidence="5 6" id="KW-0472">Membrane</keyword>
<proteinExistence type="predicted"/>
<evidence type="ECO:0000259" key="7">
    <source>
        <dbReference type="PROSITE" id="PS50850"/>
    </source>
</evidence>
<dbReference type="SUPFAM" id="SSF103473">
    <property type="entry name" value="MFS general substrate transporter"/>
    <property type="match status" value="1"/>
</dbReference>
<dbReference type="Proteomes" id="UP000199682">
    <property type="component" value="Unassembled WGS sequence"/>
</dbReference>
<feature type="transmembrane region" description="Helical" evidence="6">
    <location>
        <begin position="91"/>
        <end position="114"/>
    </location>
</feature>
<accession>A0A1G9D648</accession>